<dbReference type="Gene3D" id="3.30.500.10">
    <property type="entry name" value="MHC class I-like antigen recognition-like"/>
    <property type="match status" value="1"/>
</dbReference>
<evidence type="ECO:0000256" key="5">
    <source>
        <dbReference type="ARBA" id="ARBA00022859"/>
    </source>
</evidence>
<feature type="domain" description="Ig-like" evidence="14">
    <location>
        <begin position="208"/>
        <end position="295"/>
    </location>
</feature>
<proteinExistence type="inferred from homology"/>
<dbReference type="PANTHER" id="PTHR16675:SF242">
    <property type="entry name" value="MAJOR HISTOCOMPATIBILITY COMPLEX CLASS I-RELATED GENE PROTEIN"/>
    <property type="match status" value="1"/>
</dbReference>
<gene>
    <name evidence="15" type="ORF">DUI87_12277</name>
</gene>
<accession>A0A3M0KDH7</accession>
<feature type="transmembrane region" description="Helical" evidence="12">
    <location>
        <begin position="306"/>
        <end position="327"/>
    </location>
</feature>
<dbReference type="InterPro" id="IPR011161">
    <property type="entry name" value="MHC_I-like_Ag-recog"/>
</dbReference>
<dbReference type="FunFam" id="3.30.500.10:FF:000001">
    <property type="entry name" value="H-2 class I histocompatibility antigen, alpha chain"/>
    <property type="match status" value="1"/>
</dbReference>
<sequence length="946" mass="107303">MAAALGLGLLLGVLGLLGEPAGANKVLHSLRYLFMSVSEPSPGVPQFMILGSVDGIPFTRYDSERGRMEPLTQWMKDGAEPGYWDRETQINERNQHNAAVDLETLRGRYNQSRGLHTIQWLTGCDLLSDRSVRGSYRYGYDGRDFISFELASGRFVAADAAAEITRRRWEDEWNEVEGWTNYLKHVCPEWLQKYVRYGQKELEHKESPDVHVSGKEEHGMLILSCHAYGFYPNTITVNWMKGDDIWDQETEWGGILPNSDGTFHTWARIEALPEERDLYRCRVEHPGMLEPRIFTWEPTSGGNLTVVDAVCVIAAILVIALIGLIAWKLQSGRRDRNGYNMAAEKDVGTNGSTTRKEWDQGGIPEGDQGRKDRLGSGRDSGSEKGSRVGSDGIVEWDWGWILERDQRLDKAFSLLSLYSKYLLTTECYIWALNNRTQRLWGGVKNDFFQYIRYGTAVFESIEFSLGAKDSIILLLVLLCLLCTACTMFRNQTLHGVVQRLLEEEGKRNKCKTTASVSTQTVVEETGTASTQTVTEEKGTKTKATVSVSTQAVTEEKETKGAISISTQTVTEAEQPKPVAVAPVQKKKSKSKSVRIMTDEDVAGPSHPAEETEPEIITRSLSLGELRDLRREFTRQTNESILTWLLRIWDAAANDTILDGSEARQLGSLSRDVVIDQGIGRTQQTLSLWRRLLTSVRDRYLCKEDLQVHQGKWSTMEQGTRCLRELAVLEIIFSEEERFPKSPDDVQCTSQMWLRFARLGPEMYSRYLATLQWREGEDKVGVLVNKLRIYEDTVTAPFRTHVSSVETRLAEQVRSLIEEGHQKLRKELKEEIYHISPEPTRVSAIRSRYPPGRERGYTPRGNLWSFLREHGEDMRNWDGKPTSSLAARVSELKRETPTTKSSSRANTAPVSKAQDSRQHRKNDMTDPLEGTSGTYLQEESNVYHDQE</sequence>
<feature type="compositionally biased region" description="Polar residues" evidence="11">
    <location>
        <begin position="897"/>
        <end position="908"/>
    </location>
</feature>
<keyword evidence="9" id="KW-0325">Glycoprotein</keyword>
<dbReference type="Pfam" id="PF00129">
    <property type="entry name" value="MHC_I"/>
    <property type="match status" value="1"/>
</dbReference>
<dbReference type="SMART" id="SM00407">
    <property type="entry name" value="IGc1"/>
    <property type="match status" value="1"/>
</dbReference>
<evidence type="ECO:0000256" key="9">
    <source>
        <dbReference type="ARBA" id="ARBA00023180"/>
    </source>
</evidence>
<feature type="compositionally biased region" description="Basic and acidic residues" evidence="11">
    <location>
        <begin position="913"/>
        <end position="923"/>
    </location>
</feature>
<dbReference type="SUPFAM" id="SSF54452">
    <property type="entry name" value="MHC antigen-recognition domain"/>
    <property type="match status" value="1"/>
</dbReference>
<evidence type="ECO:0000256" key="2">
    <source>
        <dbReference type="ARBA" id="ARBA00022451"/>
    </source>
</evidence>
<feature type="compositionally biased region" description="Polar residues" evidence="11">
    <location>
        <begin position="930"/>
        <end position="939"/>
    </location>
</feature>
<dbReference type="GO" id="GO:0002474">
    <property type="term" value="P:antigen processing and presentation of peptide antigen via MHC class I"/>
    <property type="evidence" value="ECO:0007669"/>
    <property type="project" value="UniProtKB-KW"/>
</dbReference>
<dbReference type="PROSITE" id="PS00290">
    <property type="entry name" value="IG_MHC"/>
    <property type="match status" value="1"/>
</dbReference>
<dbReference type="InterPro" id="IPR050208">
    <property type="entry name" value="MHC_class-I_related"/>
</dbReference>
<dbReference type="PROSITE" id="PS50835">
    <property type="entry name" value="IG_LIKE"/>
    <property type="match status" value="1"/>
</dbReference>
<dbReference type="OrthoDB" id="8936120at2759"/>
<dbReference type="FunFam" id="2.60.40.10:FF:000204">
    <property type="entry name" value="Major histocompatibility complex, class I-related protein"/>
    <property type="match status" value="1"/>
</dbReference>
<dbReference type="InterPro" id="IPR003597">
    <property type="entry name" value="Ig_C1-set"/>
</dbReference>
<evidence type="ECO:0000256" key="10">
    <source>
        <dbReference type="RuleBase" id="RU004439"/>
    </source>
</evidence>
<evidence type="ECO:0000256" key="7">
    <source>
        <dbReference type="ARBA" id="ARBA00023136"/>
    </source>
</evidence>
<comment type="similarity">
    <text evidence="10">Belongs to the MHC class I family.</text>
</comment>
<evidence type="ECO:0000256" key="4">
    <source>
        <dbReference type="ARBA" id="ARBA00022729"/>
    </source>
</evidence>
<evidence type="ECO:0000313" key="16">
    <source>
        <dbReference type="Proteomes" id="UP000269221"/>
    </source>
</evidence>
<protein>
    <recommendedName>
        <fullName evidence="14">Ig-like domain-containing protein</fullName>
    </recommendedName>
</protein>
<keyword evidence="8" id="KW-1015">Disulfide bond</keyword>
<dbReference type="InterPro" id="IPR037055">
    <property type="entry name" value="MHC_I-like_Ag-recog_sf"/>
</dbReference>
<keyword evidence="16" id="KW-1185">Reference proteome</keyword>
<evidence type="ECO:0000256" key="6">
    <source>
        <dbReference type="ARBA" id="ARBA00022989"/>
    </source>
</evidence>
<dbReference type="InterPro" id="IPR003006">
    <property type="entry name" value="Ig/MHC_CS"/>
</dbReference>
<evidence type="ECO:0000259" key="14">
    <source>
        <dbReference type="PROSITE" id="PS50835"/>
    </source>
</evidence>
<dbReference type="Pfam" id="PF07654">
    <property type="entry name" value="C1-set"/>
    <property type="match status" value="1"/>
</dbReference>
<evidence type="ECO:0000256" key="1">
    <source>
        <dbReference type="ARBA" id="ARBA00004479"/>
    </source>
</evidence>
<dbReference type="InterPro" id="IPR001039">
    <property type="entry name" value="MHC_I_a_a1/a2"/>
</dbReference>
<comment type="subcellular location">
    <subcellularLocation>
        <location evidence="1">Membrane</location>
        <topology evidence="1">Single-pass type I membrane protein</topology>
    </subcellularLocation>
</comment>
<feature type="chain" id="PRO_5018193788" description="Ig-like domain-containing protein" evidence="13">
    <location>
        <begin position="24"/>
        <end position="946"/>
    </location>
</feature>
<evidence type="ECO:0000256" key="11">
    <source>
        <dbReference type="SAM" id="MobiDB-lite"/>
    </source>
</evidence>
<dbReference type="PRINTS" id="PR01638">
    <property type="entry name" value="MHCCLASSI"/>
</dbReference>
<keyword evidence="4 13" id="KW-0732">Signal</keyword>
<dbReference type="GO" id="GO:0042612">
    <property type="term" value="C:MHC class I protein complex"/>
    <property type="evidence" value="ECO:0007669"/>
    <property type="project" value="UniProtKB-KW"/>
</dbReference>
<dbReference type="SUPFAM" id="SSF48726">
    <property type="entry name" value="Immunoglobulin"/>
    <property type="match status" value="1"/>
</dbReference>
<dbReference type="GO" id="GO:0005615">
    <property type="term" value="C:extracellular space"/>
    <property type="evidence" value="ECO:0007669"/>
    <property type="project" value="TreeGrafter"/>
</dbReference>
<dbReference type="Proteomes" id="UP000269221">
    <property type="component" value="Unassembled WGS sequence"/>
</dbReference>
<keyword evidence="2" id="KW-0490">MHC I</keyword>
<dbReference type="EMBL" id="QRBI01000110">
    <property type="protein sequence ID" value="RMC11085.1"/>
    <property type="molecule type" value="Genomic_DNA"/>
</dbReference>
<keyword evidence="7 12" id="KW-0472">Membrane</keyword>
<name>A0A3M0KDH7_HIRRU</name>
<evidence type="ECO:0000256" key="12">
    <source>
        <dbReference type="SAM" id="Phobius"/>
    </source>
</evidence>
<evidence type="ECO:0000256" key="8">
    <source>
        <dbReference type="ARBA" id="ARBA00023157"/>
    </source>
</evidence>
<dbReference type="GO" id="GO:0006955">
    <property type="term" value="P:immune response"/>
    <property type="evidence" value="ECO:0007669"/>
    <property type="project" value="TreeGrafter"/>
</dbReference>
<dbReference type="GO" id="GO:0009897">
    <property type="term" value="C:external side of plasma membrane"/>
    <property type="evidence" value="ECO:0007669"/>
    <property type="project" value="TreeGrafter"/>
</dbReference>
<feature type="region of interest" description="Disordered" evidence="11">
    <location>
        <begin position="889"/>
        <end position="946"/>
    </location>
</feature>
<keyword evidence="5" id="KW-0391">Immunity</keyword>
<dbReference type="STRING" id="333673.A0A3M0KDH7"/>
<dbReference type="InterPro" id="IPR007110">
    <property type="entry name" value="Ig-like_dom"/>
</dbReference>
<feature type="transmembrane region" description="Helical" evidence="12">
    <location>
        <begin position="471"/>
        <end position="489"/>
    </location>
</feature>
<feature type="region of interest" description="Disordered" evidence="11">
    <location>
        <begin position="341"/>
        <end position="388"/>
    </location>
</feature>
<evidence type="ECO:0000313" key="15">
    <source>
        <dbReference type="EMBL" id="RMC11085.1"/>
    </source>
</evidence>
<feature type="signal peptide" evidence="13">
    <location>
        <begin position="1"/>
        <end position="23"/>
    </location>
</feature>
<evidence type="ECO:0000256" key="13">
    <source>
        <dbReference type="SAM" id="SignalP"/>
    </source>
</evidence>
<feature type="region of interest" description="Disordered" evidence="11">
    <location>
        <begin position="575"/>
        <end position="594"/>
    </location>
</feature>
<comment type="caution">
    <text evidence="15">The sequence shown here is derived from an EMBL/GenBank/DDBJ whole genome shotgun (WGS) entry which is preliminary data.</text>
</comment>
<organism evidence="15 16">
    <name type="scientific">Hirundo rustica rustica</name>
    <dbReference type="NCBI Taxonomy" id="333673"/>
    <lineage>
        <taxon>Eukaryota</taxon>
        <taxon>Metazoa</taxon>
        <taxon>Chordata</taxon>
        <taxon>Craniata</taxon>
        <taxon>Vertebrata</taxon>
        <taxon>Euteleostomi</taxon>
        <taxon>Archelosauria</taxon>
        <taxon>Archosauria</taxon>
        <taxon>Dinosauria</taxon>
        <taxon>Saurischia</taxon>
        <taxon>Theropoda</taxon>
        <taxon>Coelurosauria</taxon>
        <taxon>Aves</taxon>
        <taxon>Neognathae</taxon>
        <taxon>Neoaves</taxon>
        <taxon>Telluraves</taxon>
        <taxon>Australaves</taxon>
        <taxon>Passeriformes</taxon>
        <taxon>Sylvioidea</taxon>
        <taxon>Hirundinidae</taxon>
        <taxon>Hirundo</taxon>
    </lineage>
</organism>
<dbReference type="Gene3D" id="2.60.40.10">
    <property type="entry name" value="Immunoglobulins"/>
    <property type="match status" value="1"/>
</dbReference>
<keyword evidence="3 12" id="KW-0812">Transmembrane</keyword>
<dbReference type="PANTHER" id="PTHR16675">
    <property type="entry name" value="MHC CLASS I-RELATED"/>
    <property type="match status" value="1"/>
</dbReference>
<dbReference type="InterPro" id="IPR013783">
    <property type="entry name" value="Ig-like_fold"/>
</dbReference>
<feature type="compositionally biased region" description="Basic and acidic residues" evidence="11">
    <location>
        <begin position="367"/>
        <end position="386"/>
    </location>
</feature>
<keyword evidence="6 12" id="KW-1133">Transmembrane helix</keyword>
<reference evidence="15 16" key="1">
    <citation type="submission" date="2018-07" db="EMBL/GenBank/DDBJ databases">
        <title>A high quality draft genome assembly of the barn swallow (H. rustica rustica).</title>
        <authorList>
            <person name="Formenti G."/>
            <person name="Chiara M."/>
            <person name="Poveda L."/>
            <person name="Francoijs K.-J."/>
            <person name="Bonisoli-Alquati A."/>
            <person name="Canova L."/>
            <person name="Gianfranceschi L."/>
            <person name="Horner D.S."/>
            <person name="Saino N."/>
        </authorList>
    </citation>
    <scope>NUCLEOTIDE SEQUENCE [LARGE SCALE GENOMIC DNA]</scope>
    <source>
        <strain evidence="15">Chelidonia</strain>
        <tissue evidence="15">Blood</tissue>
    </source>
</reference>
<evidence type="ECO:0000256" key="3">
    <source>
        <dbReference type="ARBA" id="ARBA00022692"/>
    </source>
</evidence>
<dbReference type="InterPro" id="IPR036179">
    <property type="entry name" value="Ig-like_dom_sf"/>
</dbReference>
<dbReference type="AlphaFoldDB" id="A0A3M0KDH7"/>
<dbReference type="InterPro" id="IPR011162">
    <property type="entry name" value="MHC_I/II-like_Ag-recog"/>
</dbReference>